<keyword evidence="8" id="KW-0119">Carbohydrate metabolism</keyword>
<dbReference type="RefSeq" id="WP_034615454.1">
    <property type="nucleotide sequence ID" value="NZ_JSUM01000011.1"/>
</dbReference>
<comment type="catalytic activity">
    <reaction evidence="1">
        <text>2-dehydro-3-deoxy-6-phospho-D-gluconate = D-glyceraldehyde 3-phosphate + pyruvate</text>
        <dbReference type="Rhea" id="RHEA:17089"/>
        <dbReference type="ChEBI" id="CHEBI:15361"/>
        <dbReference type="ChEBI" id="CHEBI:57569"/>
        <dbReference type="ChEBI" id="CHEBI:59776"/>
        <dbReference type="EC" id="4.1.2.14"/>
    </reaction>
</comment>
<evidence type="ECO:0000256" key="8">
    <source>
        <dbReference type="ARBA" id="ARBA00023277"/>
    </source>
</evidence>
<dbReference type="NCBIfam" id="TIGR01182">
    <property type="entry name" value="eda"/>
    <property type="match status" value="1"/>
</dbReference>
<dbReference type="Proteomes" id="UP000030380">
    <property type="component" value="Unassembled WGS sequence"/>
</dbReference>
<dbReference type="OrthoDB" id="9805177at2"/>
<evidence type="ECO:0000313" key="9">
    <source>
        <dbReference type="EMBL" id="KGQ70240.1"/>
    </source>
</evidence>
<comment type="subunit">
    <text evidence="4">Homotrimer.</text>
</comment>
<evidence type="ECO:0000313" key="10">
    <source>
        <dbReference type="Proteomes" id="UP000030380"/>
    </source>
</evidence>
<accession>A0A0A3AT56</accession>
<dbReference type="Pfam" id="PF01081">
    <property type="entry name" value="Aldolase"/>
    <property type="match status" value="1"/>
</dbReference>
<dbReference type="SUPFAM" id="SSF51569">
    <property type="entry name" value="Aldolase"/>
    <property type="match status" value="1"/>
</dbReference>
<evidence type="ECO:0000256" key="1">
    <source>
        <dbReference type="ARBA" id="ARBA00000654"/>
    </source>
</evidence>
<dbReference type="CDD" id="cd00452">
    <property type="entry name" value="KDPG_aldolase"/>
    <property type="match status" value="1"/>
</dbReference>
<keyword evidence="7" id="KW-0704">Schiff base</keyword>
<dbReference type="InterPro" id="IPR013785">
    <property type="entry name" value="Aldolase_TIM"/>
</dbReference>
<dbReference type="InterPro" id="IPR031338">
    <property type="entry name" value="KDPG/KHG_AS_2"/>
</dbReference>
<comment type="caution">
    <text evidence="9">The sequence shown here is derived from an EMBL/GenBank/DDBJ whole genome shotgun (WGS) entry which is preliminary data.</text>
</comment>
<dbReference type="PROSITE" id="PS00159">
    <property type="entry name" value="ALDOLASE_KDPG_KHG_1"/>
    <property type="match status" value="1"/>
</dbReference>
<evidence type="ECO:0000256" key="3">
    <source>
        <dbReference type="ARBA" id="ARBA00006906"/>
    </source>
</evidence>
<dbReference type="STRING" id="505317.OA57_06925"/>
<evidence type="ECO:0000256" key="5">
    <source>
        <dbReference type="ARBA" id="ARBA00013063"/>
    </source>
</evidence>
<reference evidence="9 10" key="1">
    <citation type="submission" date="2014-11" db="EMBL/GenBank/DDBJ databases">
        <title>Draft genome sequence of Chelonobacter oris 1662T, associated with respiratory disease in Hermann's Tortoises.</title>
        <authorList>
            <person name="Kudirkiene E."/>
            <person name="Hansen M.J."/>
            <person name="Bojesen A.M."/>
        </authorList>
    </citation>
    <scope>NUCLEOTIDE SEQUENCE [LARGE SCALE GENOMIC DNA]</scope>
    <source>
        <strain evidence="9 10">1662</strain>
    </source>
</reference>
<comment type="pathway">
    <text evidence="2">Carbohydrate acid metabolism; 2-dehydro-3-deoxy-D-gluconate degradation; D-glyceraldehyde 3-phosphate and pyruvate from 2-dehydro-3-deoxy-D-gluconate: step 2/2.</text>
</comment>
<name>A0A0A3AT56_9PAST</name>
<gene>
    <name evidence="9" type="ORF">OA57_06925</name>
</gene>
<evidence type="ECO:0000256" key="7">
    <source>
        <dbReference type="ARBA" id="ARBA00023270"/>
    </source>
</evidence>
<protein>
    <recommendedName>
        <fullName evidence="5">2-dehydro-3-deoxy-phosphogluconate aldolase</fullName>
        <ecNumber evidence="5">4.1.2.14</ecNumber>
    </recommendedName>
</protein>
<evidence type="ECO:0000256" key="2">
    <source>
        <dbReference type="ARBA" id="ARBA00004736"/>
    </source>
</evidence>
<dbReference type="NCBIfam" id="NF004325">
    <property type="entry name" value="PRK05718.1"/>
    <property type="match status" value="1"/>
</dbReference>
<dbReference type="GO" id="GO:0008675">
    <property type="term" value="F:2-dehydro-3-deoxy-phosphogluconate aldolase activity"/>
    <property type="evidence" value="ECO:0007669"/>
    <property type="project" value="UniProtKB-EC"/>
</dbReference>
<dbReference type="InterPro" id="IPR031337">
    <property type="entry name" value="KDPG/KHG_AS_1"/>
</dbReference>
<dbReference type="PANTHER" id="PTHR30246:SF1">
    <property type="entry name" value="2-DEHYDRO-3-DEOXY-6-PHOSPHOGALACTONATE ALDOLASE-RELATED"/>
    <property type="match status" value="1"/>
</dbReference>
<dbReference type="EC" id="4.1.2.14" evidence="5"/>
<dbReference type="PROSITE" id="PS00160">
    <property type="entry name" value="ALDOLASE_KDPG_KHG_2"/>
    <property type="match status" value="1"/>
</dbReference>
<dbReference type="AlphaFoldDB" id="A0A0A3AT56"/>
<evidence type="ECO:0000256" key="4">
    <source>
        <dbReference type="ARBA" id="ARBA00011233"/>
    </source>
</evidence>
<dbReference type="EMBL" id="JSUM01000011">
    <property type="protein sequence ID" value="KGQ70240.1"/>
    <property type="molecule type" value="Genomic_DNA"/>
</dbReference>
<sequence>MQWSLQPSAVFAASPVVPVMVIKNLDDALPMAQALSAGGINVFEITLRSGAALDAIRLISQAMPEALVGAGTVISPQQYDAARDAGAKFIISPGATVSLLKHAVQGDVPLMPGTSTPSEMMTALELGYDHLKFFPAEANGGASALKAISAPLPQLTFCPTGGIGLKNVAQYLALDCVATVGGSWMLPNEAIAAGNWEEVTRLSKEAVAFVAGLRR</sequence>
<proteinExistence type="inferred from homology"/>
<organism evidence="9 10">
    <name type="scientific">Chelonobacter oris</name>
    <dbReference type="NCBI Taxonomy" id="505317"/>
    <lineage>
        <taxon>Bacteria</taxon>
        <taxon>Pseudomonadati</taxon>
        <taxon>Pseudomonadota</taxon>
        <taxon>Gammaproteobacteria</taxon>
        <taxon>Pasteurellales</taxon>
        <taxon>Pasteurellaceae</taxon>
        <taxon>Chelonobacter</taxon>
    </lineage>
</organism>
<dbReference type="InterPro" id="IPR000887">
    <property type="entry name" value="Aldlse_KDPG_KHG"/>
</dbReference>
<keyword evidence="6 9" id="KW-0456">Lyase</keyword>
<dbReference type="Gene3D" id="3.20.20.70">
    <property type="entry name" value="Aldolase class I"/>
    <property type="match status" value="1"/>
</dbReference>
<dbReference type="PANTHER" id="PTHR30246">
    <property type="entry name" value="2-KETO-3-DEOXY-6-PHOSPHOGLUCONATE ALDOLASE"/>
    <property type="match status" value="1"/>
</dbReference>
<keyword evidence="10" id="KW-1185">Reference proteome</keyword>
<comment type="similarity">
    <text evidence="3">Belongs to the KHG/KDPG aldolase family.</text>
</comment>
<evidence type="ECO:0000256" key="6">
    <source>
        <dbReference type="ARBA" id="ARBA00023239"/>
    </source>
</evidence>